<organism evidence="2 4">
    <name type="scientific">Methanobrevibacter olleyae</name>
    <dbReference type="NCBI Taxonomy" id="294671"/>
    <lineage>
        <taxon>Archaea</taxon>
        <taxon>Methanobacteriati</taxon>
        <taxon>Methanobacteriota</taxon>
        <taxon>Methanomada group</taxon>
        <taxon>Methanobacteria</taxon>
        <taxon>Methanobacteriales</taxon>
        <taxon>Methanobacteriaceae</taxon>
        <taxon>Methanobrevibacter</taxon>
    </lineage>
</organism>
<feature type="compositionally biased region" description="Basic and acidic residues" evidence="1">
    <location>
        <begin position="13"/>
        <end position="22"/>
    </location>
</feature>
<dbReference type="GeneID" id="43508617"/>
<evidence type="ECO:0000313" key="5">
    <source>
        <dbReference type="Proteomes" id="UP000183442"/>
    </source>
</evidence>
<reference evidence="3" key="4">
    <citation type="submission" date="2016-10" db="EMBL/GenBank/DDBJ databases">
        <authorList>
            <person name="de Groot N.N."/>
        </authorList>
    </citation>
    <scope>NUCLEOTIDE SEQUENCE [LARGE SCALE GENOMIC DNA]</scope>
    <source>
        <strain evidence="3">DSM 16632</strain>
    </source>
</reference>
<accession>A0A126QZK2</accession>
<evidence type="ECO:0000313" key="4">
    <source>
        <dbReference type="Proteomes" id="UP000066376"/>
    </source>
</evidence>
<protein>
    <submittedName>
        <fullName evidence="2">Uncharacterized protein</fullName>
    </submittedName>
</protein>
<gene>
    <name evidence="3" type="ORF">SAMN02910297_01119</name>
    <name evidence="2" type="ORF">YLM1_0552</name>
</gene>
<reference evidence="4" key="2">
    <citation type="submission" date="2016-02" db="EMBL/GenBank/DDBJ databases">
        <title>The draft genome sequence of the rumen methanogen Methanobrevibacter olleyae YLM1.</title>
        <authorList>
            <consortium name="New Zealand Agricultural Greenhouse Gas Research Centre/Pastoral Greenhouse Gas Research Consortium"/>
            <person name="Kelly W.J."/>
            <person name="Li D."/>
            <person name="Lambie S.C."/>
            <person name="Attwood G.T."/>
            <person name="Altermann E."/>
            <person name="Leahy S.C."/>
        </authorList>
    </citation>
    <scope>NUCLEOTIDE SEQUENCE [LARGE SCALE GENOMIC DNA]</scope>
    <source>
        <strain evidence="4">YLM1</strain>
    </source>
</reference>
<evidence type="ECO:0000256" key="1">
    <source>
        <dbReference type="SAM" id="MobiDB-lite"/>
    </source>
</evidence>
<feature type="region of interest" description="Disordered" evidence="1">
    <location>
        <begin position="1"/>
        <end position="22"/>
    </location>
</feature>
<dbReference type="RefSeq" id="WP_158499585.1">
    <property type="nucleotide sequence ID" value="NZ_CP014265.1"/>
</dbReference>
<evidence type="ECO:0000313" key="2">
    <source>
        <dbReference type="EMBL" id="AMK15109.1"/>
    </source>
</evidence>
<dbReference type="EMBL" id="FOTL01000016">
    <property type="protein sequence ID" value="SFL51903.1"/>
    <property type="molecule type" value="Genomic_DNA"/>
</dbReference>
<dbReference type="AlphaFoldDB" id="A0A126QZK2"/>
<reference evidence="5" key="3">
    <citation type="submission" date="2016-10" db="EMBL/GenBank/DDBJ databases">
        <authorList>
            <person name="Varghese N."/>
        </authorList>
    </citation>
    <scope>NUCLEOTIDE SEQUENCE [LARGE SCALE GENOMIC DNA]</scope>
    <source>
        <strain evidence="5">DSM 16632</strain>
    </source>
</reference>
<dbReference type="PATRIC" id="fig|294671.3.peg.573"/>
<proteinExistence type="predicted"/>
<dbReference type="EMBL" id="CP014265">
    <property type="protein sequence ID" value="AMK15109.1"/>
    <property type="molecule type" value="Genomic_DNA"/>
</dbReference>
<reference evidence="2 4" key="1">
    <citation type="journal article" date="2016" name="Genome Announc.">
        <title>Draft Genome Sequence of the Rumen Methanogen Methanobrevibacter olleyae YLM1.</title>
        <authorList>
            <person name="Kelly W.J."/>
            <person name="Li D."/>
            <person name="Lambie S.C."/>
            <person name="Cox F."/>
            <person name="Attwood G.T."/>
            <person name="Altermann E."/>
            <person name="Leahy S.C."/>
        </authorList>
    </citation>
    <scope>NUCLEOTIDE SEQUENCE [LARGE SCALE GENOMIC DNA]</scope>
    <source>
        <strain evidence="2 4">YLM1</strain>
    </source>
</reference>
<dbReference type="Proteomes" id="UP000066376">
    <property type="component" value="Chromosome"/>
</dbReference>
<sequence>MGNMAEARKKIHERNEKIEKGKKSEVKKIRNFFFGCCNNKESKKVKEH</sequence>
<name>A0A126QZK2_METOL</name>
<evidence type="ECO:0000313" key="3">
    <source>
        <dbReference type="EMBL" id="SFL51903.1"/>
    </source>
</evidence>
<keyword evidence="4" id="KW-1185">Reference proteome</keyword>
<dbReference type="Proteomes" id="UP000183442">
    <property type="component" value="Unassembled WGS sequence"/>
</dbReference>
<dbReference type="KEGG" id="mol:YLM1_0552"/>